<dbReference type="EMBL" id="CP034465">
    <property type="protein sequence ID" value="AZP03492.1"/>
    <property type="molecule type" value="Genomic_DNA"/>
</dbReference>
<accession>A0A3Q9BL30</accession>
<gene>
    <name evidence="2" type="ORF">EJN90_01725</name>
</gene>
<organism evidence="2 3">
    <name type="scientific">Jeotgalibaca ciconiae</name>
    <dbReference type="NCBI Taxonomy" id="2496265"/>
    <lineage>
        <taxon>Bacteria</taxon>
        <taxon>Bacillati</taxon>
        <taxon>Bacillota</taxon>
        <taxon>Bacilli</taxon>
        <taxon>Lactobacillales</taxon>
        <taxon>Carnobacteriaceae</taxon>
        <taxon>Jeotgalibaca</taxon>
    </lineage>
</organism>
<feature type="region of interest" description="Disordered" evidence="1">
    <location>
        <begin position="19"/>
        <end position="76"/>
    </location>
</feature>
<sequence length="218" mass="23558">MKKLVWLTALFLLVGCTDSGDSESSSEVVDTSTEVSSETIESVSSESSSEVASSEESRGTGGTSESGVDNGGEEGQSLTLYVPDTLRQDEGTEIYNDVISVANEFTETNANLGEVGLFTLSYTGYYIEREDGGLQAFFMGINRIGEPLKNLSFNLNFVVGGTPVWDNMKFTLDESEFGEHPNNTAMPVFLDVPAGNEELLMNATPEETNIEITDLQVN</sequence>
<evidence type="ECO:0000313" key="2">
    <source>
        <dbReference type="EMBL" id="AZP03492.1"/>
    </source>
</evidence>
<name>A0A3Q9BL30_9LACT</name>
<evidence type="ECO:0000313" key="3">
    <source>
        <dbReference type="Proteomes" id="UP000273326"/>
    </source>
</evidence>
<reference evidence="3" key="1">
    <citation type="submission" date="2018-12" db="EMBL/GenBank/DDBJ databases">
        <title>Complete genome sequencing of Jeotgalibaca sp. H21T32.</title>
        <authorList>
            <person name="Bae J.-W."/>
            <person name="Lee S.-Y."/>
        </authorList>
    </citation>
    <scope>NUCLEOTIDE SEQUENCE [LARGE SCALE GENOMIC DNA]</scope>
    <source>
        <strain evidence="3">H21T32</strain>
    </source>
</reference>
<protein>
    <submittedName>
        <fullName evidence="2">Uncharacterized protein</fullName>
    </submittedName>
</protein>
<keyword evidence="3" id="KW-1185">Reference proteome</keyword>
<dbReference type="AlphaFoldDB" id="A0A3Q9BL30"/>
<dbReference type="OrthoDB" id="2164136at2"/>
<dbReference type="PROSITE" id="PS51257">
    <property type="entry name" value="PROKAR_LIPOPROTEIN"/>
    <property type="match status" value="1"/>
</dbReference>
<dbReference type="Proteomes" id="UP000273326">
    <property type="component" value="Chromosome"/>
</dbReference>
<dbReference type="RefSeq" id="WP_126108583.1">
    <property type="nucleotide sequence ID" value="NZ_CP034465.1"/>
</dbReference>
<feature type="compositionally biased region" description="Gly residues" evidence="1">
    <location>
        <begin position="59"/>
        <end position="74"/>
    </location>
</feature>
<feature type="compositionally biased region" description="Low complexity" evidence="1">
    <location>
        <begin position="19"/>
        <end position="54"/>
    </location>
</feature>
<dbReference type="KEGG" id="jeh:EJN90_01725"/>
<proteinExistence type="predicted"/>
<evidence type="ECO:0000256" key="1">
    <source>
        <dbReference type="SAM" id="MobiDB-lite"/>
    </source>
</evidence>